<comment type="caution">
    <text evidence="2">The sequence shown here is derived from an EMBL/GenBank/DDBJ whole genome shotgun (WGS) entry which is preliminary data.</text>
</comment>
<organism evidence="2 3">
    <name type="scientific">Flavivirga rizhaonensis</name>
    <dbReference type="NCBI Taxonomy" id="2559571"/>
    <lineage>
        <taxon>Bacteria</taxon>
        <taxon>Pseudomonadati</taxon>
        <taxon>Bacteroidota</taxon>
        <taxon>Flavobacteriia</taxon>
        <taxon>Flavobacteriales</taxon>
        <taxon>Flavobacteriaceae</taxon>
        <taxon>Flavivirga</taxon>
    </lineage>
</organism>
<dbReference type="PANTHER" id="PTHR30173:SF36">
    <property type="entry name" value="ECF RNA POLYMERASE SIGMA FACTOR SIGJ"/>
    <property type="match status" value="1"/>
</dbReference>
<dbReference type="Gene3D" id="1.10.10.10">
    <property type="entry name" value="Winged helix-like DNA-binding domain superfamily/Winged helix DNA-binding domain"/>
    <property type="match status" value="1"/>
</dbReference>
<sequence length="280" mass="32128">MTNLTLKNYQNILFPYAYNILGSVEDAKDAIQDVLIKHLSINKDHIENDIGYLVKSVINQSINIKKRRSKITSNRLWLPEPLSTETADNNIDSEEIISYSILVLLEKLTASERAVFILKEAFDYPHKDIAKTIDITIENSRKLLSRGKTKLANYQTTNLSYSAPLPSYMESYIQTIKNGDMKRLEKMLSEDISLHADGGENIKVVRELTVGKSASLKLLFYVYKTYLELLSIKITQINHQPALLFYNKDILINCQVFDFENNKIKSIFSIVDPNKLKLLF</sequence>
<dbReference type="GO" id="GO:0006352">
    <property type="term" value="P:DNA-templated transcription initiation"/>
    <property type="evidence" value="ECO:0007669"/>
    <property type="project" value="InterPro"/>
</dbReference>
<dbReference type="SUPFAM" id="SSF54427">
    <property type="entry name" value="NTF2-like"/>
    <property type="match status" value="1"/>
</dbReference>
<protein>
    <submittedName>
        <fullName evidence="2">Sigma-70 family RNA polymerase sigma factor</fullName>
    </submittedName>
</protein>
<accession>A0A4V3P4W2</accession>
<dbReference type="OrthoDB" id="3211555at2"/>
<dbReference type="InterPro" id="IPR032710">
    <property type="entry name" value="NTF2-like_dom_sf"/>
</dbReference>
<dbReference type="SUPFAM" id="SSF88946">
    <property type="entry name" value="Sigma2 domain of RNA polymerase sigma factors"/>
    <property type="match status" value="1"/>
</dbReference>
<proteinExistence type="predicted"/>
<dbReference type="PANTHER" id="PTHR30173">
    <property type="entry name" value="SIGMA 19 FACTOR"/>
    <property type="match status" value="1"/>
</dbReference>
<feature type="domain" description="RNA polymerase sigma factor 70 region 4 type 2" evidence="1">
    <location>
        <begin position="101"/>
        <end position="151"/>
    </location>
</feature>
<dbReference type="InterPro" id="IPR036388">
    <property type="entry name" value="WH-like_DNA-bd_sf"/>
</dbReference>
<dbReference type="InterPro" id="IPR052704">
    <property type="entry name" value="ECF_Sigma-70_Domain"/>
</dbReference>
<evidence type="ECO:0000259" key="1">
    <source>
        <dbReference type="Pfam" id="PF08281"/>
    </source>
</evidence>
<dbReference type="EMBL" id="SRSO01000009">
    <property type="protein sequence ID" value="TGV02974.1"/>
    <property type="molecule type" value="Genomic_DNA"/>
</dbReference>
<dbReference type="Pfam" id="PF08281">
    <property type="entry name" value="Sigma70_r4_2"/>
    <property type="match status" value="1"/>
</dbReference>
<dbReference type="InterPro" id="IPR013325">
    <property type="entry name" value="RNA_pol_sigma_r2"/>
</dbReference>
<name>A0A4V3P4W2_9FLAO</name>
<evidence type="ECO:0000313" key="2">
    <source>
        <dbReference type="EMBL" id="TGV02974.1"/>
    </source>
</evidence>
<dbReference type="GO" id="GO:0003677">
    <property type="term" value="F:DNA binding"/>
    <property type="evidence" value="ECO:0007669"/>
    <property type="project" value="InterPro"/>
</dbReference>
<reference evidence="2 3" key="1">
    <citation type="submission" date="2019-04" db="EMBL/GenBank/DDBJ databases">
        <authorList>
            <person name="Liu A."/>
        </authorList>
    </citation>
    <scope>NUCLEOTIDE SEQUENCE [LARGE SCALE GENOMIC DNA]</scope>
    <source>
        <strain evidence="2 3">RZ03</strain>
    </source>
</reference>
<dbReference type="InterPro" id="IPR014284">
    <property type="entry name" value="RNA_pol_sigma-70_dom"/>
</dbReference>
<dbReference type="InterPro" id="IPR013249">
    <property type="entry name" value="RNA_pol_sigma70_r4_t2"/>
</dbReference>
<keyword evidence="3" id="KW-1185">Reference proteome</keyword>
<dbReference type="InterPro" id="IPR013324">
    <property type="entry name" value="RNA_pol_sigma_r3/r4-like"/>
</dbReference>
<dbReference type="SUPFAM" id="SSF88659">
    <property type="entry name" value="Sigma3 and sigma4 domains of RNA polymerase sigma factors"/>
    <property type="match status" value="1"/>
</dbReference>
<dbReference type="NCBIfam" id="TIGR02937">
    <property type="entry name" value="sigma70-ECF"/>
    <property type="match status" value="1"/>
</dbReference>
<evidence type="ECO:0000313" key="3">
    <source>
        <dbReference type="Proteomes" id="UP000307602"/>
    </source>
</evidence>
<dbReference type="Proteomes" id="UP000307602">
    <property type="component" value="Unassembled WGS sequence"/>
</dbReference>
<dbReference type="GO" id="GO:0016987">
    <property type="term" value="F:sigma factor activity"/>
    <property type="evidence" value="ECO:0007669"/>
    <property type="project" value="InterPro"/>
</dbReference>
<dbReference type="AlphaFoldDB" id="A0A4V3P4W2"/>
<gene>
    <name evidence="2" type="ORF">EM932_08275</name>
</gene>